<dbReference type="EMBL" id="DF196776">
    <property type="protein sequence ID" value="GAC74254.1"/>
    <property type="molecule type" value="Genomic_DNA"/>
</dbReference>
<feature type="region of interest" description="Disordered" evidence="1">
    <location>
        <begin position="106"/>
        <end position="163"/>
    </location>
</feature>
<evidence type="ECO:0000256" key="1">
    <source>
        <dbReference type="SAM" id="MobiDB-lite"/>
    </source>
</evidence>
<feature type="region of interest" description="Disordered" evidence="1">
    <location>
        <begin position="177"/>
        <end position="247"/>
    </location>
</feature>
<accession>M9LW00</accession>
<feature type="compositionally biased region" description="Polar residues" evidence="1">
    <location>
        <begin position="66"/>
        <end position="77"/>
    </location>
</feature>
<feature type="compositionally biased region" description="Low complexity" evidence="1">
    <location>
        <begin position="107"/>
        <end position="129"/>
    </location>
</feature>
<name>M9LW00_PSEA3</name>
<feature type="compositionally biased region" description="Polar residues" evidence="1">
    <location>
        <begin position="130"/>
        <end position="146"/>
    </location>
</feature>
<feature type="compositionally biased region" description="Basic residues" evidence="1">
    <location>
        <begin position="498"/>
        <end position="507"/>
    </location>
</feature>
<reference evidence="3" key="1">
    <citation type="journal article" date="2013" name="Genome Announc.">
        <title>Genome sequence of the basidiomycetous yeast Pseudozyma antarctica T-34, a producer of the glycolipid biosurfactants mannosylerythritol lipids.</title>
        <authorList>
            <person name="Morita T."/>
            <person name="Koike H."/>
            <person name="Koyama Y."/>
            <person name="Hagiwara H."/>
            <person name="Ito E."/>
            <person name="Fukuoka T."/>
            <person name="Imura T."/>
            <person name="Machida M."/>
            <person name="Kitamoto D."/>
        </authorList>
    </citation>
    <scope>NUCLEOTIDE SEQUENCE [LARGE SCALE GENOMIC DNA]</scope>
    <source>
        <strain evidence="3">T-34</strain>
    </source>
</reference>
<feature type="region of interest" description="Disordered" evidence="1">
    <location>
        <begin position="376"/>
        <end position="443"/>
    </location>
</feature>
<dbReference type="Proteomes" id="UP000011976">
    <property type="component" value="Unassembled WGS sequence"/>
</dbReference>
<feature type="region of interest" description="Disordered" evidence="1">
    <location>
        <begin position="272"/>
        <end position="318"/>
    </location>
</feature>
<evidence type="ECO:0000313" key="3">
    <source>
        <dbReference type="Proteomes" id="UP000011976"/>
    </source>
</evidence>
<protein>
    <submittedName>
        <fullName evidence="2">Uncharacterized protein</fullName>
    </submittedName>
</protein>
<feature type="region of interest" description="Disordered" evidence="1">
    <location>
        <begin position="66"/>
        <end position="90"/>
    </location>
</feature>
<feature type="compositionally biased region" description="Low complexity" evidence="1">
    <location>
        <begin position="1"/>
        <end position="10"/>
    </location>
</feature>
<organism evidence="2 3">
    <name type="scientific">Pseudozyma antarctica (strain T-34)</name>
    <name type="common">Yeast</name>
    <name type="synonym">Candida antarctica</name>
    <dbReference type="NCBI Taxonomy" id="1151754"/>
    <lineage>
        <taxon>Eukaryota</taxon>
        <taxon>Fungi</taxon>
        <taxon>Dikarya</taxon>
        <taxon>Basidiomycota</taxon>
        <taxon>Ustilaginomycotina</taxon>
        <taxon>Ustilaginomycetes</taxon>
        <taxon>Ustilaginales</taxon>
        <taxon>Ustilaginaceae</taxon>
        <taxon>Moesziomyces</taxon>
    </lineage>
</organism>
<gene>
    <name evidence="2" type="ORF">PANT_10c00073</name>
</gene>
<dbReference type="AlphaFoldDB" id="M9LW00"/>
<dbReference type="OrthoDB" id="3366517at2759"/>
<feature type="compositionally biased region" description="Low complexity" evidence="1">
    <location>
        <begin position="78"/>
        <end position="90"/>
    </location>
</feature>
<feature type="compositionally biased region" description="Low complexity" evidence="1">
    <location>
        <begin position="272"/>
        <end position="284"/>
    </location>
</feature>
<sequence length="507" mass="54303">MHTTTTLDAHTPTDRATMSEQSRRREVEMYAHTLRTRLQLASIKALGTKFDAAPVQPLATSLVANTTDDSQVSTPALSQTESSSSSSRSTRSIYLDIFGTDFRPKSLSRTTSFASSSSRPRSGASPCASTGSTRSLLDRTASSPQLGSPERSNGRFDWHNNPTPAMVAHETRLATPPFALPASPCKRRRETSHTATTTTTTTTTTTPRRSRLHSTGFLPNGHPASSLAQDLGLTTPRTPRSRHASGRHILVHAVDQDQEERDRVATTLAALAESRAASSGSDSSGSDRPHTPPQHGLGIGFSPTLKRTVPPAKRHKRNVSWSVPALPAAEEEAEDRTAADYLLFLASSPSPSSIKRFSSDADTDAAATGVLATPAHTSLWDPFGEPRSRTTTQRGEPLTPPPSARKPAAAGVAGGSDTPRDAHEYMATRTPRSPRTPPPSTLRNSGCFEVGTPAAPGGDTNFHYADFVNVSPSPQPPSTGRFAATYAPRGELRTPTKINRHRFERPS</sequence>
<feature type="region of interest" description="Disordered" evidence="1">
    <location>
        <begin position="488"/>
        <end position="507"/>
    </location>
</feature>
<feature type="region of interest" description="Disordered" evidence="1">
    <location>
        <begin position="1"/>
        <end position="24"/>
    </location>
</feature>
<feature type="compositionally biased region" description="Low complexity" evidence="1">
    <location>
        <begin position="193"/>
        <end position="207"/>
    </location>
</feature>
<evidence type="ECO:0000313" key="2">
    <source>
        <dbReference type="EMBL" id="GAC74254.1"/>
    </source>
</evidence>
<proteinExistence type="predicted"/>